<dbReference type="SUPFAM" id="SSF54909">
    <property type="entry name" value="Dimeric alpha+beta barrel"/>
    <property type="match status" value="1"/>
</dbReference>
<feature type="compositionally biased region" description="Basic and acidic residues" evidence="8">
    <location>
        <begin position="331"/>
        <end position="348"/>
    </location>
</feature>
<feature type="compositionally biased region" description="Basic residues" evidence="8">
    <location>
        <begin position="427"/>
        <end position="438"/>
    </location>
</feature>
<evidence type="ECO:0000256" key="5">
    <source>
        <dbReference type="ARBA" id="ARBA00023002"/>
    </source>
</evidence>
<dbReference type="PROSITE" id="PS51404">
    <property type="entry name" value="DYP_PEROXIDASE"/>
    <property type="match status" value="1"/>
</dbReference>
<feature type="compositionally biased region" description="Basic residues" evidence="8">
    <location>
        <begin position="378"/>
        <end position="390"/>
    </location>
</feature>
<feature type="domain" description="DyP dimeric alpha+beta barrel" evidence="9">
    <location>
        <begin position="11"/>
        <end position="165"/>
    </location>
</feature>
<feature type="region of interest" description="Disordered" evidence="8">
    <location>
        <begin position="231"/>
        <end position="278"/>
    </location>
</feature>
<feature type="compositionally biased region" description="Acidic residues" evidence="8">
    <location>
        <begin position="349"/>
        <end position="362"/>
    </location>
</feature>
<dbReference type="GO" id="GO:0020037">
    <property type="term" value="F:heme binding"/>
    <property type="evidence" value="ECO:0007669"/>
    <property type="project" value="InterPro"/>
</dbReference>
<organism evidence="10 11">
    <name type="scientific">Rhizoctonia solani</name>
    <dbReference type="NCBI Taxonomy" id="456999"/>
    <lineage>
        <taxon>Eukaryota</taxon>
        <taxon>Fungi</taxon>
        <taxon>Dikarya</taxon>
        <taxon>Basidiomycota</taxon>
        <taxon>Agaricomycotina</taxon>
        <taxon>Agaricomycetes</taxon>
        <taxon>Cantharellales</taxon>
        <taxon>Ceratobasidiaceae</taxon>
        <taxon>Rhizoctonia</taxon>
    </lineage>
</organism>
<keyword evidence="2" id="KW-0575">Peroxidase</keyword>
<feature type="region of interest" description="Disordered" evidence="8">
    <location>
        <begin position="990"/>
        <end position="1065"/>
    </location>
</feature>
<evidence type="ECO:0000256" key="1">
    <source>
        <dbReference type="ARBA" id="ARBA00001970"/>
    </source>
</evidence>
<evidence type="ECO:0000256" key="6">
    <source>
        <dbReference type="ARBA" id="ARBA00023004"/>
    </source>
</evidence>
<evidence type="ECO:0000256" key="2">
    <source>
        <dbReference type="ARBA" id="ARBA00022559"/>
    </source>
</evidence>
<feature type="region of interest" description="Disordered" evidence="8">
    <location>
        <begin position="331"/>
        <end position="478"/>
    </location>
</feature>
<feature type="compositionally biased region" description="Polar residues" evidence="8">
    <location>
        <begin position="237"/>
        <end position="274"/>
    </location>
</feature>
<dbReference type="GO" id="GO:0005829">
    <property type="term" value="C:cytosol"/>
    <property type="evidence" value="ECO:0007669"/>
    <property type="project" value="TreeGrafter"/>
</dbReference>
<dbReference type="Pfam" id="PF21105">
    <property type="entry name" value="DyP_N"/>
    <property type="match status" value="1"/>
</dbReference>
<dbReference type="Proteomes" id="UP000663853">
    <property type="component" value="Unassembled WGS sequence"/>
</dbReference>
<dbReference type="InterPro" id="IPR011008">
    <property type="entry name" value="Dimeric_a/b-barrel"/>
</dbReference>
<dbReference type="PANTHER" id="PTHR30521">
    <property type="entry name" value="DEFERROCHELATASE/PEROXIDASE"/>
    <property type="match status" value="1"/>
</dbReference>
<comment type="cofactor">
    <cofactor evidence="1">
        <name>heme b</name>
        <dbReference type="ChEBI" id="CHEBI:60344"/>
    </cofactor>
</comment>
<keyword evidence="5" id="KW-0560">Oxidoreductase</keyword>
<keyword evidence="6" id="KW-0408">Iron</keyword>
<evidence type="ECO:0000313" key="10">
    <source>
        <dbReference type="EMBL" id="CAE6505246.1"/>
    </source>
</evidence>
<evidence type="ECO:0000313" key="11">
    <source>
        <dbReference type="Proteomes" id="UP000663853"/>
    </source>
</evidence>
<gene>
    <name evidence="10" type="ORF">RDB_LOCUS118622</name>
</gene>
<dbReference type="InterPro" id="IPR049509">
    <property type="entry name" value="DyP_N"/>
</dbReference>
<name>A0A8H3HFN8_9AGAM</name>
<dbReference type="InterPro" id="IPR006314">
    <property type="entry name" value="Dyp_peroxidase"/>
</dbReference>
<dbReference type="AlphaFoldDB" id="A0A8H3HFN8"/>
<comment type="similarity">
    <text evidence="7">Belongs to the DyP-type peroxidase family.</text>
</comment>
<evidence type="ECO:0000256" key="4">
    <source>
        <dbReference type="ARBA" id="ARBA00022723"/>
    </source>
</evidence>
<dbReference type="PANTHER" id="PTHR30521:SF4">
    <property type="entry name" value="DEFERROCHELATASE"/>
    <property type="match status" value="1"/>
</dbReference>
<proteinExistence type="inferred from homology"/>
<evidence type="ECO:0000256" key="8">
    <source>
        <dbReference type="SAM" id="MobiDB-lite"/>
    </source>
</evidence>
<dbReference type="GO" id="GO:0004601">
    <property type="term" value="F:peroxidase activity"/>
    <property type="evidence" value="ECO:0007669"/>
    <property type="project" value="UniProtKB-KW"/>
</dbReference>
<feature type="compositionally biased region" description="Acidic residues" evidence="8">
    <location>
        <begin position="412"/>
        <end position="424"/>
    </location>
</feature>
<comment type="caution">
    <text evidence="10">The sequence shown here is derived from an EMBL/GenBank/DDBJ whole genome shotgun (WGS) entry which is preliminary data.</text>
</comment>
<evidence type="ECO:0000256" key="7">
    <source>
        <dbReference type="ARBA" id="ARBA00025737"/>
    </source>
</evidence>
<dbReference type="EMBL" id="CAJMXA010003591">
    <property type="protein sequence ID" value="CAE6505246.1"/>
    <property type="molecule type" value="Genomic_DNA"/>
</dbReference>
<keyword evidence="4" id="KW-0479">Metal-binding</keyword>
<evidence type="ECO:0000256" key="3">
    <source>
        <dbReference type="ARBA" id="ARBA00022617"/>
    </source>
</evidence>
<protein>
    <recommendedName>
        <fullName evidence="9">DyP dimeric alpha+beta barrel domain-containing protein</fullName>
    </recommendedName>
</protein>
<reference evidence="10" key="1">
    <citation type="submission" date="2021-01" db="EMBL/GenBank/DDBJ databases">
        <authorList>
            <person name="Kaushik A."/>
        </authorList>
    </citation>
    <scope>NUCLEOTIDE SEQUENCE</scope>
    <source>
        <strain evidence="10">AG6-10EEA</strain>
    </source>
</reference>
<keyword evidence="3" id="KW-0349">Heme</keyword>
<accession>A0A8H3HFN8</accession>
<dbReference type="GO" id="GO:0046872">
    <property type="term" value="F:metal ion binding"/>
    <property type="evidence" value="ECO:0007669"/>
    <property type="project" value="UniProtKB-KW"/>
</dbReference>
<evidence type="ECO:0000259" key="9">
    <source>
        <dbReference type="Pfam" id="PF21105"/>
    </source>
</evidence>
<sequence length="1080" mass="119410">MSTNEIPPEHIQGDILDRLPKDYELFHLFHIKDATKFREALRGLLSPGKGIGSAADVSDLRNKFATRDKSAGRIPHSFFNIAFSKDGLEALGSDLKPSDLKDTNFEQGQLAEAQELGDPMVGDLPDWEEEFMRLDKAGEIHGIILVAGRKENVVQHSAEIKKALEGPGAASFVYLLEGEVLPDDRRKNEHFGWRDGISQPFVEGYTPGQPQPQDFTPFYSRAYRAKRFLPMRPAPTGSRSSTPLPSRAQSVPHTGNGQVTPRTSAYPTPQQTGRKLSLPPNAYGLDAKRMPAPNFREAAGSALDLKLVSDPEFDGEDDVIEIDALVTRNAKENRRGKGRGREKEKETETEREDEEVEDEEAEGGTATEAETEEAGLRKVGKGKARMRAGVKAREKEEVDSDSDLASGGLEMDNADWEDSDEEDGSFQKHKGTKLHKFKSQKELDAHIAALRSFNKRPKSKSPTTHTTRPPPSRSSIKKARKVARAVKVENEVVVKSEGGLDEGQKDNMVMGISRRAILVLTGWKKIMDAEDHVPLLDEKGDLVWWDDKNWLILHPKLGFAENWAAWGNEFHMAVLEVIEAWEEELLGDLPMNDYCHALISGVFQSIKEAYARNLDGKGEEKKEKRNEKLKCANRLEMIEKSELPVEEFGFLADIGYASPDFSDRETNKNKKRLRVHEPLFRSKECTGNPQFDLIEYAKVDTGAPKMKSYKIPMWSIPPDFKKNYPTQFDELSPMIDFHKTEMPNAGGVKDYLRAFKAKDRTYIDHRGLNQALAGPTTPVPSAPLSIGPRDPASNPLVSVTASTHTTQVQVGMIDPALALPPTPTPPMVPVSVEPQTQSHIHISTLAPDSTAKPFHHLGHTWFTQELPSAQSDMDSAMNLGHSAWMQDTPHVQQGTVLGGSGIGFGQFGVGFGQSDIGCRQPGVVFAPQGQDFSMQGRFFGPQGQGFGAQGYAHGPQGYMHGQNFVQEYYNRLPRPNVQYGMLFQQGSMYSQPQLNSMPPLPPPQSQGGPMGNEPTPHNKLAQASMAAVLENPEESQVPKKRKSNANKVIGNAEEAPLPGPSNLAFQGKLPKLTVKKLQGE</sequence>